<dbReference type="Proteomes" id="UP000094569">
    <property type="component" value="Unassembled WGS sequence"/>
</dbReference>
<proteinExistence type="predicted"/>
<gene>
    <name evidence="1" type="ORF">SI65_04233</name>
</gene>
<evidence type="ECO:0000313" key="2">
    <source>
        <dbReference type="Proteomes" id="UP000094569"/>
    </source>
</evidence>
<accession>A0A1E3BJP1</accession>
<name>A0A1E3BJP1_ASPCR</name>
<protein>
    <submittedName>
        <fullName evidence="1">Uncharacterized protein</fullName>
    </submittedName>
</protein>
<reference evidence="1 2" key="1">
    <citation type="journal article" date="2016" name="BMC Genomics">
        <title>Comparative genomic and transcriptomic analyses of the Fuzhuan brick tea-fermentation fungus Aspergillus cristatus.</title>
        <authorList>
            <person name="Ge Y."/>
            <person name="Wang Y."/>
            <person name="Liu Y."/>
            <person name="Tan Y."/>
            <person name="Ren X."/>
            <person name="Zhang X."/>
            <person name="Hyde K.D."/>
            <person name="Liu Y."/>
            <person name="Liu Z."/>
        </authorList>
    </citation>
    <scope>NUCLEOTIDE SEQUENCE [LARGE SCALE GENOMIC DNA]</scope>
    <source>
        <strain evidence="1 2">GZAAS20.1005</strain>
    </source>
</reference>
<dbReference type="EMBL" id="JXNT01000003">
    <property type="protein sequence ID" value="ODM21180.1"/>
    <property type="molecule type" value="Genomic_DNA"/>
</dbReference>
<organism evidence="1 2">
    <name type="scientific">Aspergillus cristatus</name>
    <name type="common">Chinese Fuzhuan brick tea-fermentation fungus</name>
    <name type="synonym">Eurotium cristatum</name>
    <dbReference type="NCBI Taxonomy" id="573508"/>
    <lineage>
        <taxon>Eukaryota</taxon>
        <taxon>Fungi</taxon>
        <taxon>Dikarya</taxon>
        <taxon>Ascomycota</taxon>
        <taxon>Pezizomycotina</taxon>
        <taxon>Eurotiomycetes</taxon>
        <taxon>Eurotiomycetidae</taxon>
        <taxon>Eurotiales</taxon>
        <taxon>Aspergillaceae</taxon>
        <taxon>Aspergillus</taxon>
        <taxon>Aspergillus subgen. Aspergillus</taxon>
    </lineage>
</organism>
<comment type="caution">
    <text evidence="1">The sequence shown here is derived from an EMBL/GenBank/DDBJ whole genome shotgun (WGS) entry which is preliminary data.</text>
</comment>
<sequence length="148" mass="16460">MTTTNPSSQNSTHTGGFGELCSASEHISYLQAGNTSPSLLSADGRKRSNRGFSDDEDLAWDGLVNEDWRTGGPHLCTIPVNWQDIPKEHPLYSRLVPGRDLTLKISAILRRSKVATEIYLFLHTSVDTRPRGRAYPHGTYRGQETGYQ</sequence>
<dbReference type="STRING" id="573508.A0A1E3BJP1"/>
<dbReference type="OrthoDB" id="5424209at2759"/>
<dbReference type="VEuPathDB" id="FungiDB:SI65_04233"/>
<keyword evidence="2" id="KW-1185">Reference proteome</keyword>
<dbReference type="AlphaFoldDB" id="A0A1E3BJP1"/>
<evidence type="ECO:0000313" key="1">
    <source>
        <dbReference type="EMBL" id="ODM21180.1"/>
    </source>
</evidence>